<feature type="domain" description="Thioredoxin" evidence="16">
    <location>
        <begin position="2164"/>
        <end position="2282"/>
    </location>
</feature>
<dbReference type="Pfam" id="PF00085">
    <property type="entry name" value="Thioredoxin"/>
    <property type="match status" value="2"/>
</dbReference>
<keyword evidence="18" id="KW-1185">Reference proteome</keyword>
<keyword evidence="8" id="KW-0256">Endoplasmic reticulum</keyword>
<dbReference type="GO" id="GO:0005788">
    <property type="term" value="C:endoplasmic reticulum lumen"/>
    <property type="evidence" value="ECO:0007669"/>
    <property type="project" value="UniProtKB-SubCell"/>
</dbReference>
<keyword evidence="9" id="KW-1015">Disulfide bond</keyword>
<dbReference type="InterPro" id="IPR046837">
    <property type="entry name" value="Laa1/Sip1/HEATR5-like_HEAT"/>
</dbReference>
<evidence type="ECO:0000256" key="4">
    <source>
        <dbReference type="ARBA" id="ARBA00008304"/>
    </source>
</evidence>
<name>A0AAV8WBS6_9CUCU</name>
<keyword evidence="7" id="KW-0677">Repeat</keyword>
<dbReference type="PANTHER" id="PTHR21663">
    <property type="entry name" value="HYPOTHETICAL HEAT DOMAIN-CONTAINING"/>
    <property type="match status" value="1"/>
</dbReference>
<dbReference type="SUPFAM" id="SSF52833">
    <property type="entry name" value="Thioredoxin-like"/>
    <property type="match status" value="3"/>
</dbReference>
<comment type="similarity">
    <text evidence="3 14">Belongs to the protein disulfide isomerase family.</text>
</comment>
<evidence type="ECO:0000256" key="15">
    <source>
        <dbReference type="SAM" id="MobiDB-lite"/>
    </source>
</evidence>
<evidence type="ECO:0000313" key="18">
    <source>
        <dbReference type="Proteomes" id="UP001159042"/>
    </source>
</evidence>
<accession>A0AAV8WBS6</accession>
<dbReference type="GO" id="GO:0005829">
    <property type="term" value="C:cytosol"/>
    <property type="evidence" value="ECO:0007669"/>
    <property type="project" value="GOC"/>
</dbReference>
<evidence type="ECO:0000256" key="14">
    <source>
        <dbReference type="RuleBase" id="RU004208"/>
    </source>
</evidence>
<dbReference type="PANTHER" id="PTHR21663:SF0">
    <property type="entry name" value="HEAT REPEAT-CONTAINING PROTEIN 5B"/>
    <property type="match status" value="1"/>
</dbReference>
<organism evidence="17 18">
    <name type="scientific">Exocentrus adspersus</name>
    <dbReference type="NCBI Taxonomy" id="1586481"/>
    <lineage>
        <taxon>Eukaryota</taxon>
        <taxon>Metazoa</taxon>
        <taxon>Ecdysozoa</taxon>
        <taxon>Arthropoda</taxon>
        <taxon>Hexapoda</taxon>
        <taxon>Insecta</taxon>
        <taxon>Pterygota</taxon>
        <taxon>Neoptera</taxon>
        <taxon>Endopterygota</taxon>
        <taxon>Coleoptera</taxon>
        <taxon>Polyphaga</taxon>
        <taxon>Cucujiformia</taxon>
        <taxon>Chrysomeloidea</taxon>
        <taxon>Cerambycidae</taxon>
        <taxon>Lamiinae</taxon>
        <taxon>Acanthocinini</taxon>
        <taxon>Exocentrus</taxon>
    </lineage>
</organism>
<sequence length="2449" mass="269572">MELSHSLTLNEEALAQIGEAKRPVFIFEWLRYVDKVLVAAQKNDIKGCQKQLVQQLMNRIQESPGPPTRKLIARCLATLFSVGDTFLLFDTVNKCNDILKNKDDSPSFLPTRLAAICCVGTMYEKLGRMMGRSYEETVHILIRSLRNAESQTRIEIMLTLEKVCAGMGSAISNVHKDIYKAARHCLIDRVMAVRCASTRCLLEMLNHAPFLYTTELESLATLCFRAFDGSNYEVRCAVAKLLGALIAMTQQNQTTGKNAQQQQQQIQKGLKLISLDEALGILMSGFLRGGVGFLKGTGEIIKGSSGVNREVRVGVTHAYVTFVHILGSVWLEKNMKTFLTHILYLVANPKAASSHVDAVYSRKCINFILRSVLGKMLGEKAQTSSCKEIAQIIVKEMNSIDFNPENAKEFNQETLFSQHLLVCALQEIGSLVLSLGTSAHDLITDQSLNLIDVTVSVLIHPCQAARLAAAWCLRCICVAVPSQISPLIDRCVNGIEQYRTSPEAISGYSSALAAVLGGVKLSPLGVPHMKGKIIFNTAEELLRSASQNSRLSLNRTHAGWLLIGAIMTLGIPVVRGLLPRMLLLWRNSFPRSAKELESEKARGDVFTWQVTLEGRAGALSAMHSFLQNCPELVNEDINRRLMTPIESALAMLTNISGVLKTYGQQLKAPAAMVRLRLCETLLLLPPHCYESSYTHLLRLLVAEFTLTENPANTTTSQLRTVCHADDSVILGTWLQETDHRTIEDQMEPNRRADGEHLQPNSAAGSGALEHDPCCLYRQVQTGELIPGPLPLGVAVIDISVLLFGQIFPRVTNKHRVQMLDHFAECIKHVRSTRQEAVQMNVFTALLSGLKGLTETKMTLSQEDIKKSAVSLIIGALTSPNPILRCAAGEAVGRIAQVISDPKFTAELAQTSFDRLKSARDVASRTGHSLALGCLHKYVGGMGSSQHLNTSVSILLALAQDQTSPIVQVWSLHALALIVDSGGPMFRGYVEPSLSLALKLLLNVPQSYIDVHQCIGKVLSALITTIGPELQGNTSSICTARYSFLCACAIMQDHQDPLVQAEATGCLQQLHLFVPRHVNLSSLVPTLCRTLSSNHLLLRKAAISCLRQLAQREAKEVCEHAMTLASESRDHKTVEGLLITETGLPGVFFSMLDTETDASLIKDIHDTIISMLQVLAADNLSQWLGLCKDVLTVATETSEDRLSVNTNENEVEGDDDQAEFHAEEDASHPAIQPRWPTRVFAAECVRKIIAACETNNRASHFDLIQAKEMYLTKGKSDYLALHLSDLIRMAFIAATSDSDPLRLEGLKTLQDIIEKFAKVPEPEFPGHLLLEQFQAQVGAALRPAFSPDTSSLVTAAACEVCSTWIGSNVARDLNDLRRVHQLLVSSLTKLQNKNNMNQLYNESLSTLEKLAILKAWAEVYIVAMKGNESVPSISLLPISDNANNNEFTDFEYRGESLLTLVQPELISLSQYWLSALKDHALLSLPGEFSSQLPHDGGAFYTNETMESARPFYVSSWPPILHAAALWLNSGSFKKNSEKEINNDNSVNNNKASDNSADKFHLLFGICMEALCSPRSIEPLESIITCLQALYTLLDSEYTRKLLMSDGSLGIELCNVLHRLILTRDSHTCQLLCLEVLKQVIKAAQETLNEKKHGKKEGEETTTDVDMLGEGGETGQITPGKSLVFGVLEVCLCLLIRQLPSLSPSPNSTIVNSLRVMQSNEQSGQLLAASITCMENLHKLCVIKEVATKNINDVTILANNPSVQAALHCLKVIATDSYCKHPESSENWQKLLQSALAKIIDLAKTGSDENKLDEVTMMLAIAVFVLHAPSKVVTAPNLQYPCINHFRQCLDNPNSMVRLKCVKTLKSLFSHPDRAVATPYIHTLAPQLVEFLYSDSPRKLLSEAELSVTVETIITVESLIELAEPQNRIQMLTLLVPILVNYLLVEPTIRSANKYAQSLHETSLQWLMKIGPKYPQEFKQLMTQADGLRTKLENAIRSNQVHHNKVKNDINVSQPLSSHTPTIKLKTDFIVAILAPSCLALYPSSSNVVELTSSNFDKLVTKSDEVWVVEFFAPWCGHCQALVPEYTKAANALKGVVKVGAADVDNDKELGGRFGVRGFPTIKIFGANKNQPEDYNGGRTAKEIVEAALKAAKAKVKAALNGGSSSKSSDTADDKDVIELTESNFDKLVLQSDDMWLVEFFAPWCGHCKNLAPHWAKAATELKGKVKLGALDATVHQTKAAKYGVQGYPTIKLFAPGSKDSPEDYDGGRTSSDIVTWALDKLSENIPAPEVIQVVDDAAFKKACEDKPLCIVSVLPHILDCQSECRNNYIKMLTELGEKFKKKMWGWVWSEAGSQLDLETSLDIGGFGYPAMAVINPRKMKYSILRGSFSKDGIYEFLRDLSYGKGNTSPVKGQELPKISTIEPWDGKDGVLPVEEDIDLSDVDLDEKDEL</sequence>
<evidence type="ECO:0000256" key="7">
    <source>
        <dbReference type="ARBA" id="ARBA00022737"/>
    </source>
</evidence>
<evidence type="ECO:0000259" key="16">
    <source>
        <dbReference type="PROSITE" id="PS51352"/>
    </source>
</evidence>
<dbReference type="CDD" id="cd03001">
    <property type="entry name" value="PDI_a_P5"/>
    <property type="match status" value="2"/>
</dbReference>
<dbReference type="GO" id="GO:0016020">
    <property type="term" value="C:membrane"/>
    <property type="evidence" value="ECO:0007669"/>
    <property type="project" value="TreeGrafter"/>
</dbReference>
<dbReference type="EMBL" id="JANEYG010000004">
    <property type="protein sequence ID" value="KAJ8923691.1"/>
    <property type="molecule type" value="Genomic_DNA"/>
</dbReference>
<dbReference type="InterPro" id="IPR036249">
    <property type="entry name" value="Thioredoxin-like_sf"/>
</dbReference>
<dbReference type="FunFam" id="1.25.10.10:FF:000098">
    <property type="entry name" value="HEAT repeat-containing protein 5A isoform X2"/>
    <property type="match status" value="1"/>
</dbReference>
<dbReference type="EC" id="5.3.4.1" evidence="5"/>
<comment type="catalytic activity">
    <reaction evidence="1">
        <text>Catalyzes the rearrangement of -S-S- bonds in proteins.</text>
        <dbReference type="EC" id="5.3.4.1"/>
    </reaction>
</comment>
<dbReference type="InterPro" id="IPR040108">
    <property type="entry name" value="Laa1/Sip1/HEATR5"/>
</dbReference>
<protein>
    <recommendedName>
        <fullName evidence="13">HEAT repeat-containing protein 5A</fullName>
        <ecNumber evidence="5">5.3.4.1</ecNumber>
    </recommendedName>
    <alternativeName>
        <fullName evidence="12">Protein disulfide-isomerase A6 homolog</fullName>
    </alternativeName>
</protein>
<dbReference type="FunFam" id="1.25.10.10:FF:000138">
    <property type="entry name" value="Putative HEAT repeat-containing protein 5B"/>
    <property type="match status" value="1"/>
</dbReference>
<feature type="region of interest" description="Disordered" evidence="15">
    <location>
        <begin position="1649"/>
        <end position="1669"/>
    </location>
</feature>
<dbReference type="FunFam" id="3.40.30.10:FF:000050">
    <property type="entry name" value="protein disulfide-isomerase A6 isoform X1"/>
    <property type="match status" value="1"/>
</dbReference>
<dbReference type="GO" id="GO:0042147">
    <property type="term" value="P:retrograde transport, endosome to Golgi"/>
    <property type="evidence" value="ECO:0007669"/>
    <property type="project" value="TreeGrafter"/>
</dbReference>
<dbReference type="NCBIfam" id="TIGR01126">
    <property type="entry name" value="pdi_dom"/>
    <property type="match status" value="1"/>
</dbReference>
<dbReference type="GO" id="GO:0008104">
    <property type="term" value="P:intracellular protein localization"/>
    <property type="evidence" value="ECO:0007669"/>
    <property type="project" value="TreeGrafter"/>
</dbReference>
<dbReference type="InterPro" id="IPR017937">
    <property type="entry name" value="Thioredoxin_CS"/>
</dbReference>
<evidence type="ECO:0000256" key="1">
    <source>
        <dbReference type="ARBA" id="ARBA00001182"/>
    </source>
</evidence>
<dbReference type="InterPro" id="IPR005788">
    <property type="entry name" value="PDI_thioredoxin-like_dom"/>
</dbReference>
<dbReference type="Pfam" id="PF25468">
    <property type="entry name" value="HEAT_HEATR5A"/>
    <property type="match status" value="1"/>
</dbReference>
<evidence type="ECO:0000313" key="17">
    <source>
        <dbReference type="EMBL" id="KAJ8923691.1"/>
    </source>
</evidence>
<evidence type="ECO:0000256" key="12">
    <source>
        <dbReference type="ARBA" id="ARBA00067226"/>
    </source>
</evidence>
<evidence type="ECO:0000256" key="5">
    <source>
        <dbReference type="ARBA" id="ARBA00012723"/>
    </source>
</evidence>
<dbReference type="Pfam" id="PF20210">
    <property type="entry name" value="Laa1_Sip1_HTR5"/>
    <property type="match status" value="1"/>
</dbReference>
<dbReference type="SUPFAM" id="SSF48371">
    <property type="entry name" value="ARM repeat"/>
    <property type="match status" value="2"/>
</dbReference>
<dbReference type="GO" id="GO:0006897">
    <property type="term" value="P:endocytosis"/>
    <property type="evidence" value="ECO:0007669"/>
    <property type="project" value="TreeGrafter"/>
</dbReference>
<dbReference type="InterPro" id="IPR011989">
    <property type="entry name" value="ARM-like"/>
</dbReference>
<dbReference type="PROSITE" id="PS51352">
    <property type="entry name" value="THIOREDOXIN_2"/>
    <property type="match status" value="2"/>
</dbReference>
<feature type="domain" description="Thioredoxin" evidence="16">
    <location>
        <begin position="2027"/>
        <end position="2152"/>
    </location>
</feature>
<dbReference type="GO" id="GO:0005794">
    <property type="term" value="C:Golgi apparatus"/>
    <property type="evidence" value="ECO:0007669"/>
    <property type="project" value="TreeGrafter"/>
</dbReference>
<reference evidence="17 18" key="1">
    <citation type="journal article" date="2023" name="Insect Mol. Biol.">
        <title>Genome sequencing provides insights into the evolution of gene families encoding plant cell wall-degrading enzymes in longhorned beetles.</title>
        <authorList>
            <person name="Shin N.R."/>
            <person name="Okamura Y."/>
            <person name="Kirsch R."/>
            <person name="Pauchet Y."/>
        </authorList>
    </citation>
    <scope>NUCLEOTIDE SEQUENCE [LARGE SCALE GENOMIC DNA]</scope>
    <source>
        <strain evidence="17">EAD_L_NR</strain>
    </source>
</reference>
<comment type="subcellular location">
    <subcellularLocation>
        <location evidence="2">Endoplasmic reticulum lumen</location>
    </subcellularLocation>
</comment>
<dbReference type="GO" id="GO:0003756">
    <property type="term" value="F:protein disulfide isomerase activity"/>
    <property type="evidence" value="ECO:0007669"/>
    <property type="project" value="UniProtKB-EC"/>
</dbReference>
<comment type="caution">
    <text evidence="17">The sequence shown here is derived from an EMBL/GenBank/DDBJ whole genome shotgun (WGS) entry which is preliminary data.</text>
</comment>
<dbReference type="Proteomes" id="UP001159042">
    <property type="component" value="Unassembled WGS sequence"/>
</dbReference>
<keyword evidence="11" id="KW-0676">Redox-active center</keyword>
<dbReference type="InterPro" id="IPR016024">
    <property type="entry name" value="ARM-type_fold"/>
</dbReference>
<dbReference type="Gene3D" id="3.40.30.10">
    <property type="entry name" value="Glutaredoxin"/>
    <property type="match status" value="2"/>
</dbReference>
<evidence type="ECO:0000256" key="8">
    <source>
        <dbReference type="ARBA" id="ARBA00022824"/>
    </source>
</evidence>
<evidence type="ECO:0000256" key="11">
    <source>
        <dbReference type="ARBA" id="ARBA00023284"/>
    </source>
</evidence>
<dbReference type="InterPro" id="IPR013766">
    <property type="entry name" value="Thioredoxin_domain"/>
</dbReference>
<dbReference type="CDD" id="cd02983">
    <property type="entry name" value="P5_C"/>
    <property type="match status" value="1"/>
</dbReference>
<evidence type="ECO:0000256" key="3">
    <source>
        <dbReference type="ARBA" id="ARBA00006347"/>
    </source>
</evidence>
<dbReference type="FunFam" id="3.40.30.10:FF:000032">
    <property type="entry name" value="Protein disulfide-isomerase A6 homolog"/>
    <property type="match status" value="1"/>
</dbReference>
<keyword evidence="10" id="KW-0413">Isomerase</keyword>
<comment type="similarity">
    <text evidence="4">Belongs to the HEATR5 family.</text>
</comment>
<gene>
    <name evidence="17" type="ORF">NQ315_010272</name>
</gene>
<evidence type="ECO:0000256" key="6">
    <source>
        <dbReference type="ARBA" id="ARBA00022729"/>
    </source>
</evidence>
<evidence type="ECO:0000256" key="13">
    <source>
        <dbReference type="ARBA" id="ARBA00070811"/>
    </source>
</evidence>
<proteinExistence type="inferred from homology"/>
<evidence type="ECO:0000256" key="10">
    <source>
        <dbReference type="ARBA" id="ARBA00023235"/>
    </source>
</evidence>
<dbReference type="PROSITE" id="PS00194">
    <property type="entry name" value="THIOREDOXIN_1"/>
    <property type="match status" value="2"/>
</dbReference>
<keyword evidence="6" id="KW-0732">Signal</keyword>
<dbReference type="GO" id="GO:0030139">
    <property type="term" value="C:endocytic vesicle"/>
    <property type="evidence" value="ECO:0007669"/>
    <property type="project" value="TreeGrafter"/>
</dbReference>
<dbReference type="Gene3D" id="1.25.10.10">
    <property type="entry name" value="Leucine-rich Repeat Variant"/>
    <property type="match status" value="3"/>
</dbReference>
<evidence type="ECO:0000256" key="9">
    <source>
        <dbReference type="ARBA" id="ARBA00023157"/>
    </source>
</evidence>
<evidence type="ECO:0000256" key="2">
    <source>
        <dbReference type="ARBA" id="ARBA00004319"/>
    </source>
</evidence>